<sequence>MSSPLLIATIALQGAAAGVSGELAVRSLFRKQDKLVQVRVGKLILGAFMALKSILFLTFHDNQSETCSGAGKVADLFYHIAMTAGNYVLLCRVQSVVPLEWRKRTQILHTILTVLRFIVGIVDVVLIKINIYSNGACDYEDQEFWGPVYTLYDTVLDIYVTISISGILINHIRTLKADRMRVNKLLYTSVIYHNIFRSVGITITSLISTIFIIMKNQEEIIMLIWPIIDTFLVILVGYDSDLTRAIRKLQSRRWRSASNMTSTVDLNALPPFRPSTKPALSQRHSDLEIVPQYYNTDIEAQARQADSISMEIRKLNGPNELVQKLSDKVAGFTNTITDNNSPTSFLVAGTTSHDTDKTRV</sequence>
<evidence type="ECO:0000256" key="1">
    <source>
        <dbReference type="SAM" id="Phobius"/>
    </source>
</evidence>
<feature type="transmembrane region" description="Helical" evidence="1">
    <location>
        <begin position="107"/>
        <end position="129"/>
    </location>
</feature>
<keyword evidence="1" id="KW-1133">Transmembrane helix</keyword>
<dbReference type="Proteomes" id="UP000253551">
    <property type="component" value="Unassembled WGS sequence"/>
</dbReference>
<dbReference type="OrthoDB" id="5597503at2759"/>
<gene>
    <name evidence="2" type="ORF">CU098_004733</name>
</gene>
<protein>
    <submittedName>
        <fullName evidence="2">Uncharacterized protein</fullName>
    </submittedName>
</protein>
<evidence type="ECO:0000313" key="2">
    <source>
        <dbReference type="EMBL" id="RCH79815.1"/>
    </source>
</evidence>
<dbReference type="EMBL" id="PJQM01006352">
    <property type="protein sequence ID" value="RCH79815.1"/>
    <property type="molecule type" value="Genomic_DNA"/>
</dbReference>
<reference evidence="2 3" key="1">
    <citation type="journal article" date="2018" name="G3 (Bethesda)">
        <title>Phylogenetic and Phylogenomic Definition of Rhizopus Species.</title>
        <authorList>
            <person name="Gryganskyi A.P."/>
            <person name="Golan J."/>
            <person name="Dolatabadi S."/>
            <person name="Mondo S."/>
            <person name="Robb S."/>
            <person name="Idnurm A."/>
            <person name="Muszewska A."/>
            <person name="Steczkiewicz K."/>
            <person name="Masonjones S."/>
            <person name="Liao H.L."/>
            <person name="Gajdeczka M.T."/>
            <person name="Anike F."/>
            <person name="Vuek A."/>
            <person name="Anishchenko I.M."/>
            <person name="Voigt K."/>
            <person name="de Hoog G.S."/>
            <person name="Smith M.E."/>
            <person name="Heitman J."/>
            <person name="Vilgalys R."/>
            <person name="Stajich J.E."/>
        </authorList>
    </citation>
    <scope>NUCLEOTIDE SEQUENCE [LARGE SCALE GENOMIC DNA]</scope>
    <source>
        <strain evidence="2 3">LSU 92-RS-03</strain>
    </source>
</reference>
<dbReference type="AlphaFoldDB" id="A0A367IQ71"/>
<comment type="caution">
    <text evidence="2">The sequence shown here is derived from an EMBL/GenBank/DDBJ whole genome shotgun (WGS) entry which is preliminary data.</text>
</comment>
<name>A0A367IQ71_RHIST</name>
<keyword evidence="1" id="KW-0472">Membrane</keyword>
<feature type="transmembrane region" description="Helical" evidence="1">
    <location>
        <begin position="149"/>
        <end position="169"/>
    </location>
</feature>
<organism evidence="2 3">
    <name type="scientific">Rhizopus stolonifer</name>
    <name type="common">Rhizopus nigricans</name>
    <dbReference type="NCBI Taxonomy" id="4846"/>
    <lineage>
        <taxon>Eukaryota</taxon>
        <taxon>Fungi</taxon>
        <taxon>Fungi incertae sedis</taxon>
        <taxon>Mucoromycota</taxon>
        <taxon>Mucoromycotina</taxon>
        <taxon>Mucoromycetes</taxon>
        <taxon>Mucorales</taxon>
        <taxon>Mucorineae</taxon>
        <taxon>Rhizopodaceae</taxon>
        <taxon>Rhizopus</taxon>
    </lineage>
</organism>
<keyword evidence="1" id="KW-0812">Transmembrane</keyword>
<proteinExistence type="predicted"/>
<feature type="transmembrane region" description="Helical" evidence="1">
    <location>
        <begin position="220"/>
        <end position="238"/>
    </location>
</feature>
<accession>A0A367IQ71</accession>
<feature type="transmembrane region" description="Helical" evidence="1">
    <location>
        <begin position="41"/>
        <end position="59"/>
    </location>
</feature>
<feature type="transmembrane region" description="Helical" evidence="1">
    <location>
        <begin position="190"/>
        <end position="214"/>
    </location>
</feature>
<keyword evidence="3" id="KW-1185">Reference proteome</keyword>
<evidence type="ECO:0000313" key="3">
    <source>
        <dbReference type="Proteomes" id="UP000253551"/>
    </source>
</evidence>